<keyword evidence="3 5" id="KW-1133">Transmembrane helix</keyword>
<gene>
    <name evidence="6" type="ORF">QGM71_12170</name>
</gene>
<keyword evidence="2 5" id="KW-0812">Transmembrane</keyword>
<sequence>MLSIIIQILLGLGFIMFGLMKFGSKQMVEGFKTYGYSAGFRIFTGMVELVAAVLLIAGVWNEQLAALGGFLVVATMIGAILTHIKIKDTLNNMMMPIILLILGGIVLVLNYTSLIG</sequence>
<evidence type="ECO:0000313" key="7">
    <source>
        <dbReference type="Proteomes" id="UP001335737"/>
    </source>
</evidence>
<dbReference type="EMBL" id="JARZFX010000005">
    <property type="protein sequence ID" value="MEC5424247.1"/>
    <property type="molecule type" value="Genomic_DNA"/>
</dbReference>
<evidence type="ECO:0000256" key="3">
    <source>
        <dbReference type="ARBA" id="ARBA00022989"/>
    </source>
</evidence>
<protein>
    <submittedName>
        <fullName evidence="6">DoxX family protein</fullName>
    </submittedName>
</protein>
<dbReference type="InterPro" id="IPR032808">
    <property type="entry name" value="DoxX"/>
</dbReference>
<dbReference type="Pfam" id="PF13564">
    <property type="entry name" value="DoxX_2"/>
    <property type="match status" value="1"/>
</dbReference>
<evidence type="ECO:0000256" key="2">
    <source>
        <dbReference type="ARBA" id="ARBA00022692"/>
    </source>
</evidence>
<proteinExistence type="predicted"/>
<evidence type="ECO:0000256" key="5">
    <source>
        <dbReference type="SAM" id="Phobius"/>
    </source>
</evidence>
<feature type="transmembrane region" description="Helical" evidence="5">
    <location>
        <begin position="34"/>
        <end position="58"/>
    </location>
</feature>
<comment type="caution">
    <text evidence="6">The sequence shown here is derived from an EMBL/GenBank/DDBJ whole genome shotgun (WGS) entry which is preliminary data.</text>
</comment>
<evidence type="ECO:0000313" key="6">
    <source>
        <dbReference type="EMBL" id="MEC5424247.1"/>
    </source>
</evidence>
<evidence type="ECO:0000256" key="1">
    <source>
        <dbReference type="ARBA" id="ARBA00004141"/>
    </source>
</evidence>
<name>A0ABU6KII3_9BACI</name>
<evidence type="ECO:0000256" key="4">
    <source>
        <dbReference type="ARBA" id="ARBA00023136"/>
    </source>
</evidence>
<feature type="transmembrane region" description="Helical" evidence="5">
    <location>
        <begin position="64"/>
        <end position="84"/>
    </location>
</feature>
<keyword evidence="7" id="KW-1185">Reference proteome</keyword>
<organism evidence="6 7">
    <name type="scientific">Virgibacillus tibetensis</name>
    <dbReference type="NCBI Taxonomy" id="3042313"/>
    <lineage>
        <taxon>Bacteria</taxon>
        <taxon>Bacillati</taxon>
        <taxon>Bacillota</taxon>
        <taxon>Bacilli</taxon>
        <taxon>Bacillales</taxon>
        <taxon>Bacillaceae</taxon>
        <taxon>Virgibacillus</taxon>
    </lineage>
</organism>
<comment type="subcellular location">
    <subcellularLocation>
        <location evidence="1">Membrane</location>
        <topology evidence="1">Multi-pass membrane protein</topology>
    </subcellularLocation>
</comment>
<feature type="transmembrane region" description="Helical" evidence="5">
    <location>
        <begin position="6"/>
        <end position="22"/>
    </location>
</feature>
<accession>A0ABU6KII3</accession>
<keyword evidence="4 5" id="KW-0472">Membrane</keyword>
<dbReference type="RefSeq" id="WP_327607815.1">
    <property type="nucleotide sequence ID" value="NZ_JARZFX010000005.1"/>
</dbReference>
<reference evidence="6 7" key="1">
    <citation type="journal article" date="2024" name="Int. J. Syst. Evol. Microbiol.">
        <title>Virgibacillus tibetensis sp. nov., isolated from salt lake on the Tibetan Plateau of China.</title>
        <authorList>
            <person name="Phurbu D."/>
            <person name="Liu Z.-X."/>
            <person name="Wang R."/>
            <person name="Zheng Y.-Y."/>
            <person name="Liu H.-C."/>
            <person name="Zhou Y.-G."/>
            <person name="Yu Y.-J."/>
            <person name="Li A.-H."/>
        </authorList>
    </citation>
    <scope>NUCLEOTIDE SEQUENCE [LARGE SCALE GENOMIC DNA]</scope>
    <source>
        <strain evidence="6 7">C22-A2</strain>
    </source>
</reference>
<dbReference type="Proteomes" id="UP001335737">
    <property type="component" value="Unassembled WGS sequence"/>
</dbReference>
<feature type="transmembrane region" description="Helical" evidence="5">
    <location>
        <begin position="96"/>
        <end position="115"/>
    </location>
</feature>